<name>A0ACA9L8R1_9GLOM</name>
<protein>
    <submittedName>
        <fullName evidence="1">14987_t:CDS:1</fullName>
    </submittedName>
</protein>
<reference evidence="1" key="1">
    <citation type="submission" date="2021-06" db="EMBL/GenBank/DDBJ databases">
        <authorList>
            <person name="Kallberg Y."/>
            <person name="Tangrot J."/>
            <person name="Rosling A."/>
        </authorList>
    </citation>
    <scope>NUCLEOTIDE SEQUENCE</scope>
    <source>
        <strain evidence="1">IL203A</strain>
    </source>
</reference>
<organism evidence="1 2">
    <name type="scientific">Dentiscutata heterogama</name>
    <dbReference type="NCBI Taxonomy" id="1316150"/>
    <lineage>
        <taxon>Eukaryota</taxon>
        <taxon>Fungi</taxon>
        <taxon>Fungi incertae sedis</taxon>
        <taxon>Mucoromycota</taxon>
        <taxon>Glomeromycotina</taxon>
        <taxon>Glomeromycetes</taxon>
        <taxon>Diversisporales</taxon>
        <taxon>Gigasporaceae</taxon>
        <taxon>Dentiscutata</taxon>
    </lineage>
</organism>
<gene>
    <name evidence="1" type="ORF">DHETER_LOCUS3734</name>
</gene>
<accession>A0ACA9L8R1</accession>
<dbReference type="EMBL" id="CAJVPU010003356">
    <property type="protein sequence ID" value="CAG8517051.1"/>
    <property type="molecule type" value="Genomic_DNA"/>
</dbReference>
<feature type="non-terminal residue" evidence="1">
    <location>
        <position position="105"/>
    </location>
</feature>
<proteinExistence type="predicted"/>
<sequence>MIQILNSGLVSVAIVITLILVIAYKFSIFINSLEKFQTYITNKVTAKGGDDLPDVLGGLNAAITEMMWSNATRVLIHIDCATTWPSFTNLNDDYPDCDPYGLTAE</sequence>
<keyword evidence="2" id="KW-1185">Reference proteome</keyword>
<dbReference type="Proteomes" id="UP000789702">
    <property type="component" value="Unassembled WGS sequence"/>
</dbReference>
<evidence type="ECO:0000313" key="1">
    <source>
        <dbReference type="EMBL" id="CAG8517051.1"/>
    </source>
</evidence>
<evidence type="ECO:0000313" key="2">
    <source>
        <dbReference type="Proteomes" id="UP000789702"/>
    </source>
</evidence>
<comment type="caution">
    <text evidence="1">The sequence shown here is derived from an EMBL/GenBank/DDBJ whole genome shotgun (WGS) entry which is preliminary data.</text>
</comment>